<name>X7YKC7_MYCXE</name>
<dbReference type="InterPro" id="IPR036291">
    <property type="entry name" value="NAD(P)-bd_dom_sf"/>
</dbReference>
<evidence type="ECO:0000313" key="1">
    <source>
        <dbReference type="EMBL" id="EUA06800.1"/>
    </source>
</evidence>
<organism evidence="1">
    <name type="scientific">Mycobacterium xenopi 4042</name>
    <dbReference type="NCBI Taxonomy" id="1299334"/>
    <lineage>
        <taxon>Bacteria</taxon>
        <taxon>Bacillati</taxon>
        <taxon>Actinomycetota</taxon>
        <taxon>Actinomycetes</taxon>
        <taxon>Mycobacteriales</taxon>
        <taxon>Mycobacteriaceae</taxon>
        <taxon>Mycobacterium</taxon>
    </lineage>
</organism>
<sequence length="150" mass="16013">MVGLIARRSQRLAAVLADCRRTSSASTMWVADLADTAKVGQLALEVWDTLGGIDVLVNNAAIPKRRVVTALDPPRWRPSCGSTSSRRCALPWRCCLACCPVTPASSSTWPAWAVGSGSSMKPPIAQANSLCAVGANRWQSTCRRPVCRSS</sequence>
<reference evidence="1" key="1">
    <citation type="submission" date="2014-01" db="EMBL/GenBank/DDBJ databases">
        <authorList>
            <person name="Brown-Elliot B."/>
            <person name="Wallace R."/>
            <person name="Lenaerts A."/>
            <person name="Ordway D."/>
            <person name="DeGroote M.A."/>
            <person name="Parker T."/>
            <person name="Sizemore C."/>
            <person name="Tallon L.J."/>
            <person name="Sadzewicz L.K."/>
            <person name="Sengamalay N."/>
            <person name="Fraser C.M."/>
            <person name="Hine E."/>
            <person name="Shefchek K.A."/>
            <person name="Das S.P."/>
            <person name="Tettelin H."/>
        </authorList>
    </citation>
    <scope>NUCLEOTIDE SEQUENCE [LARGE SCALE GENOMIC DNA]</scope>
    <source>
        <strain evidence="1">4042</strain>
    </source>
</reference>
<comment type="caution">
    <text evidence="1">The sequence shown here is derived from an EMBL/GenBank/DDBJ whole genome shotgun (WGS) entry which is preliminary data.</text>
</comment>
<dbReference type="Gene3D" id="3.40.50.720">
    <property type="entry name" value="NAD(P)-binding Rossmann-like Domain"/>
    <property type="match status" value="1"/>
</dbReference>
<protein>
    <submittedName>
        <fullName evidence="1">Short chain dehydrogenase family protein</fullName>
    </submittedName>
</protein>
<dbReference type="EMBL" id="JAOB01000093">
    <property type="protein sequence ID" value="EUA06800.1"/>
    <property type="molecule type" value="Genomic_DNA"/>
</dbReference>
<gene>
    <name evidence="1" type="ORF">I553_0702</name>
</gene>
<dbReference type="PATRIC" id="fig|1299334.3.peg.10281"/>
<dbReference type="AlphaFoldDB" id="X7YKC7"/>
<proteinExistence type="predicted"/>
<accession>X7YKC7</accession>
<dbReference type="InterPro" id="IPR002347">
    <property type="entry name" value="SDR_fam"/>
</dbReference>
<dbReference type="SUPFAM" id="SSF51735">
    <property type="entry name" value="NAD(P)-binding Rossmann-fold domains"/>
    <property type="match status" value="1"/>
</dbReference>
<dbReference type="Pfam" id="PF00106">
    <property type="entry name" value="adh_short"/>
    <property type="match status" value="1"/>
</dbReference>